<gene>
    <name evidence="2" type="ORF">GCM10010968_19360</name>
</gene>
<dbReference type="Gene3D" id="3.60.15.10">
    <property type="entry name" value="Ribonuclease Z/Hydroxyacylglutathione hydrolase-like"/>
    <property type="match status" value="1"/>
</dbReference>
<dbReference type="Proteomes" id="UP000626982">
    <property type="component" value="Unassembled WGS sequence"/>
</dbReference>
<comment type="caution">
    <text evidence="2">The sequence shown here is derived from an EMBL/GenBank/DDBJ whole genome shotgun (WGS) entry which is preliminary data.</text>
</comment>
<accession>A0ABQ2KLI4</accession>
<dbReference type="SUPFAM" id="SSF56281">
    <property type="entry name" value="Metallo-hydrolase/oxidoreductase"/>
    <property type="match status" value="1"/>
</dbReference>
<evidence type="ECO:0000259" key="1">
    <source>
        <dbReference type="SMART" id="SM00849"/>
    </source>
</evidence>
<dbReference type="InterPro" id="IPR050855">
    <property type="entry name" value="NDM-1-like"/>
</dbReference>
<dbReference type="InterPro" id="IPR036866">
    <property type="entry name" value="RibonucZ/Hydroxyglut_hydro"/>
</dbReference>
<dbReference type="PANTHER" id="PTHR42951">
    <property type="entry name" value="METALLO-BETA-LACTAMASE DOMAIN-CONTAINING"/>
    <property type="match status" value="1"/>
</dbReference>
<dbReference type="SMART" id="SM00849">
    <property type="entry name" value="Lactamase_B"/>
    <property type="match status" value="1"/>
</dbReference>
<dbReference type="RefSeq" id="WP_188717946.1">
    <property type="nucleotide sequence ID" value="NZ_BAABBD010000005.1"/>
</dbReference>
<protein>
    <submittedName>
        <fullName evidence="2">MBL fold metallo-hydrolase</fullName>
    </submittedName>
</protein>
<dbReference type="InterPro" id="IPR001279">
    <property type="entry name" value="Metallo-B-lactamas"/>
</dbReference>
<dbReference type="EMBL" id="BMLM01000001">
    <property type="protein sequence ID" value="GGN85986.1"/>
    <property type="molecule type" value="Genomic_DNA"/>
</dbReference>
<keyword evidence="3" id="KW-1185">Reference proteome</keyword>
<sequence length="247" mass="25529">MLQRDVAPGVHLLQHASTNAYLLEDADGITLVDTLFPRTRRHLDAALAALGRGADDLRAVVLTHAHFDHLGMAAGLVADGVPLHLHRGDAHIAEHPYSYRRARTPLAFPPRYPAALPILAGMVAAGALGVRGVRETTPLEPGAVLDVPGRPRVVATPGHTDGHVALHLEAADAVLSGDALVTLDPYTAQVGPRLVAAAATADPDAAERSLDAIEATGARLVLPGHGDPWHGGAAAAAEAARVAGVAW</sequence>
<name>A0ABQ2KLI4_9MICO</name>
<dbReference type="PANTHER" id="PTHR42951:SF14">
    <property type="entry name" value="METALLO-BETA-LACTAMASE SUPERFAMILY PROTEIN"/>
    <property type="match status" value="1"/>
</dbReference>
<organism evidence="2 3">
    <name type="scientific">Agrococcus terreus</name>
    <dbReference type="NCBI Taxonomy" id="574649"/>
    <lineage>
        <taxon>Bacteria</taxon>
        <taxon>Bacillati</taxon>
        <taxon>Actinomycetota</taxon>
        <taxon>Actinomycetes</taxon>
        <taxon>Micrococcales</taxon>
        <taxon>Microbacteriaceae</taxon>
        <taxon>Agrococcus</taxon>
    </lineage>
</organism>
<evidence type="ECO:0000313" key="2">
    <source>
        <dbReference type="EMBL" id="GGN85986.1"/>
    </source>
</evidence>
<dbReference type="Pfam" id="PF00753">
    <property type="entry name" value="Lactamase_B"/>
    <property type="match status" value="1"/>
</dbReference>
<proteinExistence type="predicted"/>
<reference evidence="3" key="1">
    <citation type="journal article" date="2019" name="Int. J. Syst. Evol. Microbiol.">
        <title>The Global Catalogue of Microorganisms (GCM) 10K type strain sequencing project: providing services to taxonomists for standard genome sequencing and annotation.</title>
        <authorList>
            <consortium name="The Broad Institute Genomics Platform"/>
            <consortium name="The Broad Institute Genome Sequencing Center for Infectious Disease"/>
            <person name="Wu L."/>
            <person name="Ma J."/>
        </authorList>
    </citation>
    <scope>NUCLEOTIDE SEQUENCE [LARGE SCALE GENOMIC DNA]</scope>
    <source>
        <strain evidence="3">CGMCC 1.6960</strain>
    </source>
</reference>
<evidence type="ECO:0000313" key="3">
    <source>
        <dbReference type="Proteomes" id="UP000626982"/>
    </source>
</evidence>
<feature type="domain" description="Metallo-beta-lactamase" evidence="1">
    <location>
        <begin position="17"/>
        <end position="225"/>
    </location>
</feature>